<dbReference type="GeneID" id="5176725"/>
<reference evidence="1 2" key="1">
    <citation type="journal article" date="2002" name="Genetika">
        <title>Phenogenetic characterization of a group of giant Phi KZ-like bacteriophages of Pseudomonas aeruginosa].</title>
        <authorList>
            <person name="Burkal'tseva M.V."/>
            <person name="Krylov V.N."/>
            <person name="Pleteneva E.A."/>
            <person name="Shaburova O.V."/>
            <person name="Krylov S.V."/>
            <person name="Volckaert G."/>
            <person name="Sykilinda N.N."/>
            <person name="Kurochkina L.P."/>
            <person name="Mesyanzhinov V.V."/>
        </authorList>
    </citation>
    <scope>NUCLEOTIDE SEQUENCE [LARGE SCALE GENOMIC DNA]</scope>
</reference>
<keyword evidence="2" id="KW-1185">Reference proteome</keyword>
<dbReference type="OrthoDB" id="33977at10239"/>
<name>Q2Z0Y2_9CAUD</name>
<dbReference type="KEGG" id="vg:5176725"/>
<accession>Q2Z0Y2</accession>
<reference evidence="1 2" key="4">
    <citation type="journal article" date="2005" name="J. Mol. Biol.">
        <title>Genome comparison of Pseudomonas aeruginosa large phages.</title>
        <authorList>
            <person name="Hertveldt K."/>
            <person name="Lavigne R."/>
            <person name="Pleteneva E."/>
            <person name="Sernova N."/>
            <person name="Kurochkina L."/>
            <person name="Korchevskii R."/>
            <person name="Robben J."/>
            <person name="Mesyanzhinov V."/>
            <person name="Krylov V.N."/>
            <person name="Volckaert G."/>
        </authorList>
    </citation>
    <scope>NUCLEOTIDE SEQUENCE</scope>
</reference>
<reference evidence="1 2" key="2">
    <citation type="journal article" date="2003" name="Res. Microbiol.">
        <title>Myoviridae bacteriophages of Pseudomonas aeruginosa: a long and complex evolutionary pathway.</title>
        <authorList>
            <person name="Krylov V.N."/>
            <person name="Pleteneva E.A."/>
            <person name="Bourkalsteva M.V."/>
            <person name="Shaburova O.V."/>
            <person name="Volckaert G."/>
            <person name="Sykilinda N.N."/>
            <person name="Kurochkina L.P."/>
            <person name="Mesyanzhinov V.V."/>
        </authorList>
    </citation>
    <scope>NUCLEOTIDE SEQUENCE [LARGE SCALE GENOMIC DNA]</scope>
</reference>
<sequence>MKPFRVPVGRLSKDRLEWLIRHRKEKKRECPFGVAHFPKGTIAVFESPTQRFLKEDEREFPGQRYATFEAEVEGVVPNGPNSWVAVLKDRTAINIDWARKIIKRGDGPLRAAENDVEDSLWKTRATHPLDPDTHLPINKHPNHYYIDSIYHVIYGKLEEVNKNNFATHLIDVDKLISLMCGDIIRQATSCGDGVYCHYLISKKKFRKIFNRCLPRARTSRRKEAERQARIEAFEYNRSFDDRYEDDYDDPEV</sequence>
<dbReference type="EMBL" id="AJ697969">
    <property type="protein sequence ID" value="CAG27193.1"/>
    <property type="molecule type" value="Genomic_DNA"/>
</dbReference>
<organism evidence="1 2">
    <name type="scientific">Pseudomonas phage EL</name>
    <dbReference type="NCBI Taxonomy" id="273133"/>
    <lineage>
        <taxon>Viruses</taxon>
        <taxon>Duplodnaviria</taxon>
        <taxon>Heunggongvirae</taxon>
        <taxon>Uroviricota</taxon>
        <taxon>Caudoviricetes</taxon>
        <taxon>Chimalliviridae</taxon>
        <taxon>Elvirus</taxon>
        <taxon>Elvirus EL</taxon>
    </lineage>
</organism>
<dbReference type="RefSeq" id="YP_418132.1">
    <property type="nucleotide sequence ID" value="NC_007623.1"/>
</dbReference>
<dbReference type="Proteomes" id="UP000001239">
    <property type="component" value="Segment"/>
</dbReference>
<proteinExistence type="predicted"/>
<reference evidence="1 2" key="3">
    <citation type="journal article" date="2004" name="Bioinformatics">
        <title>PHIRE, a deterministic approach to reveal regulatory elements in bacteriophage genomes.</title>
        <authorList>
            <person name="Lavigne R."/>
            <person name="Sun W.D."/>
            <person name="Volckaert G."/>
        </authorList>
    </citation>
    <scope>NUCLEOTIDE SEQUENCE [LARGE SCALE GENOMIC DNA]</scope>
</reference>
<evidence type="ECO:0000313" key="2">
    <source>
        <dbReference type="Proteomes" id="UP000001239"/>
    </source>
</evidence>
<evidence type="ECO:0000313" key="1">
    <source>
        <dbReference type="EMBL" id="CAG27193.1"/>
    </source>
</evidence>
<protein>
    <submittedName>
        <fullName evidence="1">Uncharacterized protein</fullName>
    </submittedName>
</protein>